<evidence type="ECO:0000256" key="2">
    <source>
        <dbReference type="ARBA" id="ARBA00004687"/>
    </source>
</evidence>
<protein>
    <recommendedName>
        <fullName evidence="4 11">Protein PBN1</fullName>
    </recommendedName>
</protein>
<keyword evidence="8" id="KW-1133">Transmembrane helix</keyword>
<keyword evidence="7 11" id="KW-0256">Endoplasmic reticulum</keyword>
<organism evidence="12 13">
    <name type="scientific">Microdochium bolleyi</name>
    <dbReference type="NCBI Taxonomy" id="196109"/>
    <lineage>
        <taxon>Eukaryota</taxon>
        <taxon>Fungi</taxon>
        <taxon>Dikarya</taxon>
        <taxon>Ascomycota</taxon>
        <taxon>Pezizomycotina</taxon>
        <taxon>Sordariomycetes</taxon>
        <taxon>Xylariomycetidae</taxon>
        <taxon>Xylariales</taxon>
        <taxon>Microdochiaceae</taxon>
        <taxon>Microdochium</taxon>
    </lineage>
</organism>
<dbReference type="FunCoup" id="A0A136JK25">
    <property type="interactions" value="50"/>
</dbReference>
<name>A0A136JK25_9PEZI</name>
<evidence type="ECO:0000256" key="5">
    <source>
        <dbReference type="ARBA" id="ARBA00022502"/>
    </source>
</evidence>
<dbReference type="GO" id="GO:1990529">
    <property type="term" value="C:glycosylphosphatidylinositol-mannosyltransferase I complex"/>
    <property type="evidence" value="ECO:0007669"/>
    <property type="project" value="TreeGrafter"/>
</dbReference>
<evidence type="ECO:0000256" key="8">
    <source>
        <dbReference type="ARBA" id="ARBA00022989"/>
    </source>
</evidence>
<evidence type="ECO:0000256" key="11">
    <source>
        <dbReference type="RuleBase" id="RU366056"/>
    </source>
</evidence>
<accession>A0A136JK25</accession>
<comment type="subcellular location">
    <subcellularLocation>
        <location evidence="11">Endoplasmic reticulum membrane</location>
        <topology evidence="11">Single-pass membrane protein</topology>
    </subcellularLocation>
    <subcellularLocation>
        <location evidence="1">Endoplasmic reticulum membrane</location>
        <topology evidence="1">Single-pass type III membrane protein</topology>
    </subcellularLocation>
</comment>
<dbReference type="OrthoDB" id="5546453at2759"/>
<evidence type="ECO:0000256" key="1">
    <source>
        <dbReference type="ARBA" id="ARBA00004643"/>
    </source>
</evidence>
<dbReference type="InterPro" id="IPR013233">
    <property type="entry name" value="PIG-X/PBN1"/>
</dbReference>
<keyword evidence="6" id="KW-0812">Transmembrane</keyword>
<evidence type="ECO:0000256" key="10">
    <source>
        <dbReference type="ARBA" id="ARBA00023180"/>
    </source>
</evidence>
<evidence type="ECO:0000256" key="3">
    <source>
        <dbReference type="ARBA" id="ARBA00010345"/>
    </source>
</evidence>
<comment type="pathway">
    <text evidence="2 11">Glycolipid biosynthesis; glycosylphosphatidylinositol-anchor biosynthesis.</text>
</comment>
<reference evidence="13" key="1">
    <citation type="submission" date="2016-02" db="EMBL/GenBank/DDBJ databases">
        <title>Draft genome sequence of Microdochium bolleyi, a fungal endophyte of beachgrass.</title>
        <authorList>
            <consortium name="DOE Joint Genome Institute"/>
            <person name="David A.S."/>
            <person name="May G."/>
            <person name="Haridas S."/>
            <person name="Lim J."/>
            <person name="Wang M."/>
            <person name="Labutti K."/>
            <person name="Lipzen A."/>
            <person name="Barry K."/>
            <person name="Grigoriev I.V."/>
        </authorList>
    </citation>
    <scope>NUCLEOTIDE SEQUENCE [LARGE SCALE GENOMIC DNA]</scope>
    <source>
        <strain evidence="13">J235TASD1</strain>
    </source>
</reference>
<dbReference type="Proteomes" id="UP000070501">
    <property type="component" value="Unassembled WGS sequence"/>
</dbReference>
<proteinExistence type="inferred from homology"/>
<keyword evidence="13" id="KW-1185">Reference proteome</keyword>
<comment type="function">
    <text evidence="11">Required for proper folding and/or the stability of a subset of proteins in the endoplasmic reticulum. Component of glycosylphosphatidylinositol-mannosyltransferase 1 which transfers the first of the 4 mannoses in the GPI-anchor precursors during GPI-anchor biosynthesis. Probably acts by stabilizing the mannosyltransferase GPI14.</text>
</comment>
<dbReference type="InParanoid" id="A0A136JK25"/>
<keyword evidence="5 11" id="KW-0337">GPI-anchor biosynthesis</keyword>
<evidence type="ECO:0000256" key="6">
    <source>
        <dbReference type="ARBA" id="ARBA00022692"/>
    </source>
</evidence>
<dbReference type="Pfam" id="PF08320">
    <property type="entry name" value="PIG-X"/>
    <property type="match status" value="1"/>
</dbReference>
<evidence type="ECO:0000313" key="13">
    <source>
        <dbReference type="Proteomes" id="UP000070501"/>
    </source>
</evidence>
<evidence type="ECO:0000256" key="4">
    <source>
        <dbReference type="ARBA" id="ARBA00020410"/>
    </source>
</evidence>
<dbReference type="GO" id="GO:0000030">
    <property type="term" value="F:mannosyltransferase activity"/>
    <property type="evidence" value="ECO:0007669"/>
    <property type="project" value="TreeGrafter"/>
</dbReference>
<keyword evidence="10" id="KW-0325">Glycoprotein</keyword>
<dbReference type="AlphaFoldDB" id="A0A136JK25"/>
<dbReference type="SMART" id="SM00780">
    <property type="entry name" value="PIG-X"/>
    <property type="match status" value="1"/>
</dbReference>
<sequence>MRQRTTFFHRNEDGIEPADLKITSDALSGPALTAIREDKITLSLQELPGELRELLGRSSELYLRWESPQRRDHTELWPARLSPGLHVFYTPRDDTKAETGHLCRTLRNAFGILDCLTPKETFTRLPKDEFRHATAYHYYQPLRDLKHFGLYSRQYACGPSDPACAKQFASLEGATSFDFSYDTATDNVKVSVMWPHGKQQLALTALPGQRLEVGIMTPDAPPYVGPDELGVAGLLVVLGEHQKPNPTLFAFPARHKAAQSSFSSRFLSPAGLHPSLQLSISSAKPPLDDQTCAMFAHLTLPRTIFGDRYQLQDDLFMASKNLTALRHMSGPVDLEAPDYVMKLWGSSALLELKPPAIKADQPWTAEVPLHLRYLSPASGGYETISVPYPALFWACEAEQGINFANSPFDRPHVGYDALFSSETLFWHVEPKPESGNMLTNDIEVPVLDIEKAAWVNLGTAVAVALGFSWVLWKLASVVKRSGFSTTTPDNVLAKKRQ</sequence>
<dbReference type="InterPro" id="IPR042322">
    <property type="entry name" value="Pbn1"/>
</dbReference>
<dbReference type="PANTHER" id="PTHR28533:SF1">
    <property type="entry name" value="PROTEIN PBN1"/>
    <property type="match status" value="1"/>
</dbReference>
<dbReference type="EMBL" id="KQ964245">
    <property type="protein sequence ID" value="KXJ97508.1"/>
    <property type="molecule type" value="Genomic_DNA"/>
</dbReference>
<dbReference type="UniPathway" id="UPA00196"/>
<dbReference type="GO" id="GO:0005789">
    <property type="term" value="C:endoplasmic reticulum membrane"/>
    <property type="evidence" value="ECO:0007669"/>
    <property type="project" value="UniProtKB-SubCell"/>
</dbReference>
<dbReference type="STRING" id="196109.A0A136JK25"/>
<comment type="similarity">
    <text evidence="3 11">Belongs to the PIGX family.</text>
</comment>
<evidence type="ECO:0000313" key="12">
    <source>
        <dbReference type="EMBL" id="KXJ97508.1"/>
    </source>
</evidence>
<evidence type="ECO:0000256" key="9">
    <source>
        <dbReference type="ARBA" id="ARBA00023136"/>
    </source>
</evidence>
<dbReference type="PANTHER" id="PTHR28533">
    <property type="entry name" value="PROTEIN PBN1"/>
    <property type="match status" value="1"/>
</dbReference>
<gene>
    <name evidence="12" type="ORF">Micbo1qcDRAFT_230149</name>
</gene>
<evidence type="ECO:0000256" key="7">
    <source>
        <dbReference type="ARBA" id="ARBA00022824"/>
    </source>
</evidence>
<keyword evidence="9" id="KW-0472">Membrane</keyword>
<dbReference type="GO" id="GO:0006506">
    <property type="term" value="P:GPI anchor biosynthetic process"/>
    <property type="evidence" value="ECO:0007669"/>
    <property type="project" value="UniProtKB-UniPathway"/>
</dbReference>